<dbReference type="Proteomes" id="UP001163255">
    <property type="component" value="Chromosome"/>
</dbReference>
<sequence length="150" mass="17459">MKLHSKVKVINKYKSPRELEDDLYNIINTVKGMGYRKEDVEMLEINLRMNFPLYIRRQLQELFVDNFAKKIPVRAAHYISRDQFSPDPSLLSRLAIRIVTLSHPISVIVASDTLIFLFNKQSIWGHQITKPPLLNKTLDKSIINVDLTEP</sequence>
<accession>A0ABY6GUF1</accession>
<reference evidence="1" key="1">
    <citation type="submission" date="2022-10" db="EMBL/GenBank/DDBJ databases">
        <title>Completed Genome Sequence of two octocoral isolated bacterium, Endozoicomonas euniceicola EF212T and Endozoicomonas gorgoniicola PS125T.</title>
        <authorList>
            <person name="Chiou Y.-J."/>
            <person name="Chen Y.-H."/>
        </authorList>
    </citation>
    <scope>NUCLEOTIDE SEQUENCE</scope>
    <source>
        <strain evidence="1">EF212</strain>
    </source>
</reference>
<evidence type="ECO:0000313" key="1">
    <source>
        <dbReference type="EMBL" id="UYM15574.1"/>
    </source>
</evidence>
<protein>
    <submittedName>
        <fullName evidence="1">Uncharacterized protein</fullName>
    </submittedName>
</protein>
<gene>
    <name evidence="1" type="ORF">NX720_22470</name>
</gene>
<dbReference type="RefSeq" id="WP_262597661.1">
    <property type="nucleotide sequence ID" value="NZ_CP103300.1"/>
</dbReference>
<name>A0ABY6GUF1_9GAMM</name>
<organism evidence="1 2">
    <name type="scientific">Endozoicomonas euniceicola</name>
    <dbReference type="NCBI Taxonomy" id="1234143"/>
    <lineage>
        <taxon>Bacteria</taxon>
        <taxon>Pseudomonadati</taxon>
        <taxon>Pseudomonadota</taxon>
        <taxon>Gammaproteobacteria</taxon>
        <taxon>Oceanospirillales</taxon>
        <taxon>Endozoicomonadaceae</taxon>
        <taxon>Endozoicomonas</taxon>
    </lineage>
</organism>
<keyword evidence="2" id="KW-1185">Reference proteome</keyword>
<proteinExistence type="predicted"/>
<evidence type="ECO:0000313" key="2">
    <source>
        <dbReference type="Proteomes" id="UP001163255"/>
    </source>
</evidence>
<dbReference type="EMBL" id="CP103300">
    <property type="protein sequence ID" value="UYM15574.1"/>
    <property type="molecule type" value="Genomic_DNA"/>
</dbReference>